<keyword evidence="4 5" id="KW-0274">FAD</keyword>
<dbReference type="EC" id="1.1.99.1" evidence="8"/>
<evidence type="ECO:0000256" key="5">
    <source>
        <dbReference type="PIRSR" id="PIRSR000137-2"/>
    </source>
</evidence>
<evidence type="ECO:0000256" key="3">
    <source>
        <dbReference type="ARBA" id="ARBA00022630"/>
    </source>
</evidence>
<dbReference type="EMBL" id="DS897016">
    <property type="protein sequence ID" value="EEC15982.1"/>
    <property type="molecule type" value="Genomic_DNA"/>
</dbReference>
<reference evidence="8 10" key="1">
    <citation type="submission" date="2008-03" db="EMBL/GenBank/DDBJ databases">
        <title>Annotation of Ixodes scapularis.</title>
        <authorList>
            <consortium name="Ixodes scapularis Genome Project Consortium"/>
            <person name="Caler E."/>
            <person name="Hannick L.I."/>
            <person name="Bidwell S."/>
            <person name="Joardar V."/>
            <person name="Thiagarajan M."/>
            <person name="Amedeo P."/>
            <person name="Galinsky K.J."/>
            <person name="Schobel S."/>
            <person name="Inman J."/>
            <person name="Hostetler J."/>
            <person name="Miller J."/>
            <person name="Hammond M."/>
            <person name="Megy K."/>
            <person name="Lawson D."/>
            <person name="Kodira C."/>
            <person name="Sutton G."/>
            <person name="Meyer J."/>
            <person name="Hill C.A."/>
            <person name="Birren B."/>
            <person name="Nene V."/>
            <person name="Collins F."/>
            <person name="Alarcon-Chaidez F."/>
            <person name="Wikel S."/>
            <person name="Strausberg R."/>
        </authorList>
    </citation>
    <scope>NUCLEOTIDE SEQUENCE [LARGE SCALE GENOMIC DNA]</scope>
    <source>
        <strain evidence="10">Wikel</strain>
        <strain evidence="8">Wikel colony</strain>
    </source>
</reference>
<organism>
    <name type="scientific">Ixodes scapularis</name>
    <name type="common">Black-legged tick</name>
    <name type="synonym">Deer tick</name>
    <dbReference type="NCBI Taxonomy" id="6945"/>
    <lineage>
        <taxon>Eukaryota</taxon>
        <taxon>Metazoa</taxon>
        <taxon>Ecdysozoa</taxon>
        <taxon>Arthropoda</taxon>
        <taxon>Chelicerata</taxon>
        <taxon>Arachnida</taxon>
        <taxon>Acari</taxon>
        <taxon>Parasitiformes</taxon>
        <taxon>Ixodida</taxon>
        <taxon>Ixodoidea</taxon>
        <taxon>Ixodidae</taxon>
        <taxon>Ixodinae</taxon>
        <taxon>Ixodes</taxon>
    </lineage>
</organism>
<evidence type="ECO:0000259" key="7">
    <source>
        <dbReference type="Pfam" id="PF05199"/>
    </source>
</evidence>
<dbReference type="EMBL" id="ABJB010956825">
    <property type="status" value="NOT_ANNOTATED_CDS"/>
    <property type="molecule type" value="Genomic_DNA"/>
</dbReference>
<dbReference type="EnsemblMetazoa" id="ISCW012045-RA">
    <property type="protein sequence ID" value="ISCW012045-PA"/>
    <property type="gene ID" value="ISCW012045"/>
</dbReference>
<evidence type="ECO:0000256" key="1">
    <source>
        <dbReference type="ARBA" id="ARBA00001974"/>
    </source>
</evidence>
<evidence type="ECO:0000256" key="2">
    <source>
        <dbReference type="ARBA" id="ARBA00010790"/>
    </source>
</evidence>
<feature type="domain" description="Glucose-methanol-choline oxidoreductase C-terminal" evidence="7">
    <location>
        <begin position="405"/>
        <end position="551"/>
    </location>
</feature>
<gene>
    <name evidence="8" type="ORF">IscW_ISCW012045</name>
</gene>
<evidence type="ECO:0000313" key="8">
    <source>
        <dbReference type="EMBL" id="EEC15982.1"/>
    </source>
</evidence>
<dbReference type="InterPro" id="IPR036188">
    <property type="entry name" value="FAD/NAD-bd_sf"/>
</dbReference>
<dbReference type="EMBL" id="ABJB011047333">
    <property type="status" value="NOT_ANNOTATED_CDS"/>
    <property type="molecule type" value="Genomic_DNA"/>
</dbReference>
<keyword evidence="8" id="KW-0560">Oxidoreductase</keyword>
<dbReference type="GO" id="GO:0008812">
    <property type="term" value="F:choline dehydrogenase activity"/>
    <property type="evidence" value="ECO:0007669"/>
    <property type="project" value="UniProtKB-EC"/>
</dbReference>
<keyword evidence="3" id="KW-0285">Flavoprotein</keyword>
<dbReference type="PANTHER" id="PTHR11552">
    <property type="entry name" value="GLUCOSE-METHANOL-CHOLINE GMC OXIDOREDUCTASE"/>
    <property type="match status" value="1"/>
</dbReference>
<dbReference type="Pfam" id="PF05199">
    <property type="entry name" value="GMC_oxred_C"/>
    <property type="match status" value="1"/>
</dbReference>
<keyword evidence="10" id="KW-1185">Reference proteome</keyword>
<reference evidence="9" key="2">
    <citation type="submission" date="2020-05" db="UniProtKB">
        <authorList>
            <consortium name="EnsemblMetazoa"/>
        </authorList>
    </citation>
    <scope>IDENTIFICATION</scope>
    <source>
        <strain evidence="9">wikel</strain>
    </source>
</reference>
<dbReference type="EMBL" id="ABJB010218681">
    <property type="status" value="NOT_ANNOTATED_CDS"/>
    <property type="molecule type" value="Genomic_DNA"/>
</dbReference>
<feature type="domain" description="Glucose-methanol-choline oxidoreductase N-terminal" evidence="6">
    <location>
        <begin position="3"/>
        <end position="295"/>
    </location>
</feature>
<feature type="non-terminal residue" evidence="8">
    <location>
        <position position="1"/>
    </location>
</feature>
<dbReference type="GO" id="GO:0016491">
    <property type="term" value="F:oxidoreductase activity"/>
    <property type="evidence" value="ECO:0000318"/>
    <property type="project" value="GO_Central"/>
</dbReference>
<dbReference type="Gene3D" id="3.50.50.60">
    <property type="entry name" value="FAD/NAD(P)-binding domain"/>
    <property type="match status" value="1"/>
</dbReference>
<dbReference type="EMBL" id="ABJB010985984">
    <property type="status" value="NOT_ANNOTATED_CDS"/>
    <property type="molecule type" value="Genomic_DNA"/>
</dbReference>
<dbReference type="VEuPathDB" id="VectorBase:ISCP_020548"/>
<dbReference type="InterPro" id="IPR000172">
    <property type="entry name" value="GMC_OxRdtase_N"/>
</dbReference>
<dbReference type="GO" id="GO:0050660">
    <property type="term" value="F:flavin adenine dinucleotide binding"/>
    <property type="evidence" value="ECO:0007669"/>
    <property type="project" value="InterPro"/>
</dbReference>
<dbReference type="AlphaFoldDB" id="B7QAW0"/>
<dbReference type="PANTHER" id="PTHR11552:SF147">
    <property type="entry name" value="CHOLINE DEHYDROGENASE, MITOCHONDRIAL"/>
    <property type="match status" value="1"/>
</dbReference>
<dbReference type="Proteomes" id="UP000001555">
    <property type="component" value="Unassembled WGS sequence"/>
</dbReference>
<feature type="binding site" evidence="5">
    <location>
        <position position="79"/>
    </location>
    <ligand>
        <name>FAD</name>
        <dbReference type="ChEBI" id="CHEBI:57692"/>
    </ligand>
</feature>
<dbReference type="SUPFAM" id="SSF54373">
    <property type="entry name" value="FAD-linked reductases, C-terminal domain"/>
    <property type="match status" value="1"/>
</dbReference>
<evidence type="ECO:0000259" key="6">
    <source>
        <dbReference type="Pfam" id="PF00732"/>
    </source>
</evidence>
<dbReference type="HOGENOM" id="CLU_002865_7_0_1"/>
<protein>
    <submittedName>
        <fullName evidence="8 9">Glucose dehydrogenase, putative</fullName>
        <ecNumber evidence="8">1.1.99.1</ecNumber>
    </submittedName>
</protein>
<accession>B7QAW0</accession>
<dbReference type="STRING" id="6945.B7QAW0"/>
<sequence>LAVGGGSAGCLLANRLSANPLTTVLLLEAGGLEDASTEVPLLALLHFHGRFDWDYRTEPQNASCQSMKGKYSPWARGKVLGGSSVINFMMHVRGNKRDYNSWAEEYGAKGWSYDEVLPYFKSIESFHVKQYVHNGYHGSSGELPVDYPNTRTLLSKTFLEAGKELGYDYVDYNGPTQAGNCNFLYCSNCKDGVRYSASKTFIRPILSHRKNLHISLLTKVTKVLFKDKHAYGVLFKRGAEERTVRAKREVILSGGTIGSAQLLLLSGVGPADHLEQLNISLVADLPVGQNLQDHMFTGGVAATMKKGAELQLANMAIITDYVFGRRGPLAVPAGIEVLAFVNTPFVNASLDYPDVEIVLMSVSPSSDEGERYLIDTGLTREVYDAYYKPRRGEHGFQLAPIINRPKSKGHVRLRSADPDEAPVIDPRYLTHPDDIHRSLIPRLCAGAKAAVQIIRSKAFEKLGARLWTIPFPACKAEGAMWSEPYLACLARHHTCTTWHPCCTRPLGEHGAAVVDSRLRVRGGVTGLRVIDASVMPSIVTANLNAPTYMIAEKGAAMIREDHDPSPSGFLNLIG</sequence>
<dbReference type="VEuPathDB" id="VectorBase:ISCW012045"/>
<proteinExistence type="inferred from homology"/>
<dbReference type="Gene3D" id="3.30.560.10">
    <property type="entry name" value="Glucose Oxidase, domain 3"/>
    <property type="match status" value="1"/>
</dbReference>
<dbReference type="OrthoDB" id="269227at2759"/>
<dbReference type="PaxDb" id="6945-B7QAW0"/>
<dbReference type="SUPFAM" id="SSF51905">
    <property type="entry name" value="FAD/NAD(P)-binding domain"/>
    <property type="match status" value="1"/>
</dbReference>
<comment type="cofactor">
    <cofactor evidence="1 5">
        <name>FAD</name>
        <dbReference type="ChEBI" id="CHEBI:57692"/>
    </cofactor>
</comment>
<dbReference type="Pfam" id="PF00732">
    <property type="entry name" value="GMC_oxred_N"/>
    <property type="match status" value="1"/>
</dbReference>
<evidence type="ECO:0000313" key="10">
    <source>
        <dbReference type="Proteomes" id="UP000001555"/>
    </source>
</evidence>
<dbReference type="PIRSF" id="PIRSF000137">
    <property type="entry name" value="Alcohol_oxidase"/>
    <property type="match status" value="1"/>
</dbReference>
<dbReference type="InterPro" id="IPR007867">
    <property type="entry name" value="GMC_OxRtase_C"/>
</dbReference>
<dbReference type="VEuPathDB" id="VectorBase:ISCI012045"/>
<dbReference type="EMBL" id="ABJB010809690">
    <property type="status" value="NOT_ANNOTATED_CDS"/>
    <property type="molecule type" value="Genomic_DNA"/>
</dbReference>
<evidence type="ECO:0000256" key="4">
    <source>
        <dbReference type="ARBA" id="ARBA00022827"/>
    </source>
</evidence>
<name>B7QAW0_IXOSC</name>
<feature type="binding site" evidence="5">
    <location>
        <begin position="498"/>
        <end position="499"/>
    </location>
    <ligand>
        <name>FAD</name>
        <dbReference type="ChEBI" id="CHEBI:57692"/>
    </ligand>
</feature>
<evidence type="ECO:0000313" key="9">
    <source>
        <dbReference type="EnsemblMetazoa" id="ISCW012045-PA"/>
    </source>
</evidence>
<feature type="binding site" evidence="5">
    <location>
        <position position="220"/>
    </location>
    <ligand>
        <name>FAD</name>
        <dbReference type="ChEBI" id="CHEBI:57692"/>
    </ligand>
</feature>
<dbReference type="EMBL" id="ABJB010887155">
    <property type="status" value="NOT_ANNOTATED_CDS"/>
    <property type="molecule type" value="Genomic_DNA"/>
</dbReference>
<dbReference type="InterPro" id="IPR012132">
    <property type="entry name" value="GMC_OxRdtase"/>
</dbReference>
<comment type="similarity">
    <text evidence="2">Belongs to the GMC oxidoreductase family.</text>
</comment>